<accession>A0AB34GXY8</accession>
<gene>
    <name evidence="1" type="ORF">J1605_009357</name>
</gene>
<dbReference type="EMBL" id="JAIQCJ010002088">
    <property type="protein sequence ID" value="KAJ8783274.1"/>
    <property type="molecule type" value="Genomic_DNA"/>
</dbReference>
<dbReference type="AlphaFoldDB" id="A0AB34GXY8"/>
<comment type="caution">
    <text evidence="1">The sequence shown here is derived from an EMBL/GenBank/DDBJ whole genome shotgun (WGS) entry which is preliminary data.</text>
</comment>
<protein>
    <submittedName>
        <fullName evidence="1">Uncharacterized protein</fullName>
    </submittedName>
</protein>
<sequence>MLSRKKNLLKSIEDFLVESGEPWENRGAELSAPQLHRLALLSSCFHGHLIPLWPKGEERQYHRRFSDSSQSDFVRKKCIPHAKMITCRRSFLEELGFLDELPMLNATSRGAVTKLSIT</sequence>
<evidence type="ECO:0000313" key="2">
    <source>
        <dbReference type="Proteomes" id="UP001159641"/>
    </source>
</evidence>
<reference evidence="1 2" key="1">
    <citation type="submission" date="2022-11" db="EMBL/GenBank/DDBJ databases">
        <title>Whole genome sequence of Eschrichtius robustus ER-17-0199.</title>
        <authorList>
            <person name="Bruniche-Olsen A."/>
            <person name="Black A.N."/>
            <person name="Fields C.J."/>
            <person name="Walden K."/>
            <person name="Dewoody J.A."/>
        </authorList>
    </citation>
    <scope>NUCLEOTIDE SEQUENCE [LARGE SCALE GENOMIC DNA]</scope>
    <source>
        <strain evidence="1">ER-17-0199</strain>
        <tissue evidence="1">Blubber</tissue>
    </source>
</reference>
<keyword evidence="2" id="KW-1185">Reference proteome</keyword>
<evidence type="ECO:0000313" key="1">
    <source>
        <dbReference type="EMBL" id="KAJ8783274.1"/>
    </source>
</evidence>
<organism evidence="1 2">
    <name type="scientific">Eschrichtius robustus</name>
    <name type="common">California gray whale</name>
    <name type="synonym">Eschrichtius gibbosus</name>
    <dbReference type="NCBI Taxonomy" id="9764"/>
    <lineage>
        <taxon>Eukaryota</taxon>
        <taxon>Metazoa</taxon>
        <taxon>Chordata</taxon>
        <taxon>Craniata</taxon>
        <taxon>Vertebrata</taxon>
        <taxon>Euteleostomi</taxon>
        <taxon>Mammalia</taxon>
        <taxon>Eutheria</taxon>
        <taxon>Laurasiatheria</taxon>
        <taxon>Artiodactyla</taxon>
        <taxon>Whippomorpha</taxon>
        <taxon>Cetacea</taxon>
        <taxon>Mysticeti</taxon>
        <taxon>Eschrichtiidae</taxon>
        <taxon>Eschrichtius</taxon>
    </lineage>
</organism>
<name>A0AB34GXY8_ESCRO</name>
<proteinExistence type="predicted"/>
<dbReference type="Proteomes" id="UP001159641">
    <property type="component" value="Unassembled WGS sequence"/>
</dbReference>